<evidence type="ECO:0000313" key="14">
    <source>
        <dbReference type="EMBL" id="RHA86649.1"/>
    </source>
</evidence>
<feature type="domain" description="DNA polymerase III beta sliding clamp N-terminal" evidence="11">
    <location>
        <begin position="1"/>
        <end position="121"/>
    </location>
</feature>
<evidence type="ECO:0000256" key="10">
    <source>
        <dbReference type="PIRNR" id="PIRNR000804"/>
    </source>
</evidence>
<feature type="domain" description="DNA polymerase III beta sliding clamp C-terminal" evidence="13">
    <location>
        <begin position="250"/>
        <end position="371"/>
    </location>
</feature>
<dbReference type="Pfam" id="PF00712">
    <property type="entry name" value="DNA_pol3_beta"/>
    <property type="match status" value="1"/>
</dbReference>
<dbReference type="SMART" id="SM00480">
    <property type="entry name" value="POL3Bc"/>
    <property type="match status" value="1"/>
</dbReference>
<reference evidence="14 15" key="1">
    <citation type="submission" date="2018-08" db="EMBL/GenBank/DDBJ databases">
        <title>A genome reference for cultivated species of the human gut microbiota.</title>
        <authorList>
            <person name="Zou Y."/>
            <person name="Xue W."/>
            <person name="Luo G."/>
        </authorList>
    </citation>
    <scope>NUCLEOTIDE SEQUENCE [LARGE SCALE GENOMIC DNA]</scope>
    <source>
        <strain evidence="14 15">AM42-23AC</strain>
    </source>
</reference>
<organism evidence="14 15">
    <name type="scientific">Segatella copri</name>
    <dbReference type="NCBI Taxonomy" id="165179"/>
    <lineage>
        <taxon>Bacteria</taxon>
        <taxon>Pseudomonadati</taxon>
        <taxon>Bacteroidota</taxon>
        <taxon>Bacteroidia</taxon>
        <taxon>Bacteroidales</taxon>
        <taxon>Prevotellaceae</taxon>
        <taxon>Segatella</taxon>
    </lineage>
</organism>
<comment type="caution">
    <text evidence="14">The sequence shown here is derived from an EMBL/GenBank/DDBJ whole genome shotgun (WGS) entry which is preliminary data.</text>
</comment>
<evidence type="ECO:0000259" key="12">
    <source>
        <dbReference type="Pfam" id="PF02767"/>
    </source>
</evidence>
<comment type="subcellular location">
    <subcellularLocation>
        <location evidence="1 10">Cytoplasm</location>
    </subcellularLocation>
</comment>
<keyword evidence="6 10" id="KW-0548">Nucleotidyltransferase</keyword>
<dbReference type="Gene3D" id="3.70.10.10">
    <property type="match status" value="1"/>
</dbReference>
<dbReference type="Pfam" id="PF02767">
    <property type="entry name" value="DNA_pol3_beta_2"/>
    <property type="match status" value="1"/>
</dbReference>
<comment type="function">
    <text evidence="10">Confers DNA tethering and processivity to DNA polymerases and other proteins. Acts as a clamp, forming a ring around DNA (a reaction catalyzed by the clamp-loading complex) which diffuses in an ATP-independent manner freely and bidirectionally along dsDNA. Initially characterized for its ability to contact the catalytic subunit of DNA polymerase III (Pol III), a complex, multichain enzyme responsible for most of the replicative synthesis in bacteria; Pol III exhibits 3'-5' exonuclease proofreading activity. The beta chain is required for initiation of replication as well as for processivity of DNA replication.</text>
</comment>
<evidence type="ECO:0000259" key="13">
    <source>
        <dbReference type="Pfam" id="PF02768"/>
    </source>
</evidence>
<evidence type="ECO:0000313" key="15">
    <source>
        <dbReference type="Proteomes" id="UP000284990"/>
    </source>
</evidence>
<evidence type="ECO:0000256" key="8">
    <source>
        <dbReference type="ARBA" id="ARBA00022932"/>
    </source>
</evidence>
<protein>
    <recommendedName>
        <fullName evidence="3 10">Beta sliding clamp</fullName>
    </recommendedName>
</protein>
<dbReference type="GO" id="GO:0003887">
    <property type="term" value="F:DNA-directed DNA polymerase activity"/>
    <property type="evidence" value="ECO:0007669"/>
    <property type="project" value="UniProtKB-UniRule"/>
</dbReference>
<gene>
    <name evidence="14" type="primary">dnaN</name>
    <name evidence="14" type="ORF">DW916_08555</name>
</gene>
<keyword evidence="7 10" id="KW-0235">DNA replication</keyword>
<evidence type="ECO:0000256" key="6">
    <source>
        <dbReference type="ARBA" id="ARBA00022695"/>
    </source>
</evidence>
<proteinExistence type="inferred from homology"/>
<dbReference type="RefSeq" id="WP_118190632.1">
    <property type="nucleotide sequence ID" value="NZ_QSFW01000015.1"/>
</dbReference>
<accession>A0AA92UZN0</accession>
<comment type="subunit">
    <text evidence="10">Forms a ring-shaped head-to-tail homodimer around DNA.</text>
</comment>
<dbReference type="GO" id="GO:0008408">
    <property type="term" value="F:3'-5' exonuclease activity"/>
    <property type="evidence" value="ECO:0007669"/>
    <property type="project" value="InterPro"/>
</dbReference>
<dbReference type="NCBIfam" id="TIGR00663">
    <property type="entry name" value="dnan"/>
    <property type="match status" value="1"/>
</dbReference>
<keyword evidence="4 10" id="KW-0963">Cytoplasm</keyword>
<evidence type="ECO:0000256" key="2">
    <source>
        <dbReference type="ARBA" id="ARBA00010752"/>
    </source>
</evidence>
<feature type="domain" description="DNA polymerase III beta sliding clamp central" evidence="12">
    <location>
        <begin position="134"/>
        <end position="247"/>
    </location>
</feature>
<dbReference type="Proteomes" id="UP000284990">
    <property type="component" value="Unassembled WGS sequence"/>
</dbReference>
<dbReference type="GO" id="GO:0003677">
    <property type="term" value="F:DNA binding"/>
    <property type="evidence" value="ECO:0007669"/>
    <property type="project" value="UniProtKB-UniRule"/>
</dbReference>
<evidence type="ECO:0000256" key="1">
    <source>
        <dbReference type="ARBA" id="ARBA00004496"/>
    </source>
</evidence>
<dbReference type="PANTHER" id="PTHR30478">
    <property type="entry name" value="DNA POLYMERASE III SUBUNIT BETA"/>
    <property type="match status" value="1"/>
</dbReference>
<evidence type="ECO:0000256" key="9">
    <source>
        <dbReference type="ARBA" id="ARBA00023125"/>
    </source>
</evidence>
<evidence type="ECO:0000259" key="11">
    <source>
        <dbReference type="Pfam" id="PF00712"/>
    </source>
</evidence>
<dbReference type="CDD" id="cd00140">
    <property type="entry name" value="beta_clamp"/>
    <property type="match status" value="1"/>
</dbReference>
<dbReference type="PANTHER" id="PTHR30478:SF0">
    <property type="entry name" value="BETA SLIDING CLAMP"/>
    <property type="match status" value="1"/>
</dbReference>
<dbReference type="InterPro" id="IPR022637">
    <property type="entry name" value="DNA_polIII_beta_cen"/>
</dbReference>
<dbReference type="GO" id="GO:0009360">
    <property type="term" value="C:DNA polymerase III complex"/>
    <property type="evidence" value="ECO:0007669"/>
    <property type="project" value="InterPro"/>
</dbReference>
<dbReference type="InterPro" id="IPR022635">
    <property type="entry name" value="DNA_polIII_beta_C"/>
</dbReference>
<dbReference type="GO" id="GO:0005737">
    <property type="term" value="C:cytoplasm"/>
    <property type="evidence" value="ECO:0007669"/>
    <property type="project" value="UniProtKB-SubCell"/>
</dbReference>
<dbReference type="EMBL" id="QSFW01000015">
    <property type="protein sequence ID" value="RHA86649.1"/>
    <property type="molecule type" value="Genomic_DNA"/>
</dbReference>
<dbReference type="InterPro" id="IPR022634">
    <property type="entry name" value="DNA_polIII_beta_N"/>
</dbReference>
<evidence type="ECO:0000256" key="3">
    <source>
        <dbReference type="ARBA" id="ARBA00021035"/>
    </source>
</evidence>
<name>A0AA92UZN0_9BACT</name>
<dbReference type="PIRSF" id="PIRSF000804">
    <property type="entry name" value="DNA_pol_III_b"/>
    <property type="match status" value="1"/>
</dbReference>
<keyword evidence="8 10" id="KW-0239">DNA-directed DNA polymerase</keyword>
<keyword evidence="5 10" id="KW-0808">Transferase</keyword>
<dbReference type="AlphaFoldDB" id="A0AA92UZN0"/>
<dbReference type="InterPro" id="IPR046938">
    <property type="entry name" value="DNA_clamp_sf"/>
</dbReference>
<evidence type="ECO:0000256" key="4">
    <source>
        <dbReference type="ARBA" id="ARBA00022490"/>
    </source>
</evidence>
<comment type="similarity">
    <text evidence="2 10">Belongs to the beta sliding clamp family.</text>
</comment>
<dbReference type="Gene3D" id="3.10.150.10">
    <property type="entry name" value="DNA Polymerase III, subunit A, domain 2"/>
    <property type="match status" value="1"/>
</dbReference>
<dbReference type="GO" id="GO:0006271">
    <property type="term" value="P:DNA strand elongation involved in DNA replication"/>
    <property type="evidence" value="ECO:0007669"/>
    <property type="project" value="TreeGrafter"/>
</dbReference>
<evidence type="ECO:0000256" key="7">
    <source>
        <dbReference type="ARBA" id="ARBA00022705"/>
    </source>
</evidence>
<dbReference type="Pfam" id="PF02768">
    <property type="entry name" value="DNA_pol3_beta_3"/>
    <property type="match status" value="1"/>
</dbReference>
<dbReference type="InterPro" id="IPR001001">
    <property type="entry name" value="DNA_polIII_beta"/>
</dbReference>
<keyword evidence="9" id="KW-0238">DNA-binding</keyword>
<evidence type="ECO:0000256" key="5">
    <source>
        <dbReference type="ARBA" id="ARBA00022679"/>
    </source>
</evidence>
<sequence length="375" mass="41170">MRFTVSSSALSSKLNMLAKVIGSKNSLPILDCFLFQVANGEMSITASDSDNVIKSTLALTDHDGEGEFCVPNRVILDALKELPEQPLHFDVDAAGEAVAIKIVYQNGLYNFTGQSAEEYPRTQNMNDACTTVSLPTEMLINNISRSLFATANDELRPVMNGIYFDLTADALAIVASDGHKLVRSKNFTIKSESPSAFNLPKKPASLLKNILSKDGDDAIIKFDDRSAEIQFTDGVMRCRLIDGRYPNYNSVIPNNPNEVTVDRRGLQSALRRVLPFASESSQLIRFHIESGRFEVSSEDIDFSTSAKEQLSCEYNGSPISIGFKGSSLMEILSNLTSDNIIIQLADPSRAGIIVPAEQPENEDILMLIMPMLLND</sequence>
<dbReference type="SUPFAM" id="SSF55979">
    <property type="entry name" value="DNA clamp"/>
    <property type="match status" value="3"/>
</dbReference>